<sequence length="280" mass="30217">MPRRHRFAAAIAAVAVAAVLLVTLTVAVVTHGDGAFAPAGTPAGAGASAGIGSDTGSNASEDSDMFPTIVFGDTVIERKEYVAALKAQHGAARLYFRQTYGVDPAEDGWDKAHDGEVPCRWLASRAIDELRRRHAAYLIGVDLGQVADDSYASIVARMEAVNSGNAELKSDGGIVYGRTGFDIDSYLSYELSALKNAYTGDESNPGMSLSDDEVRRYYDEHDWTKDGVDGKTPLDEVRGNVKAQMRSERYDELVSQRAEAIDVTDLPWDALYRFTAGRLG</sequence>
<dbReference type="RefSeq" id="WP_013582889.1">
    <property type="nucleotide sequence ID" value="NZ_CBCRZL010000005.1"/>
</dbReference>
<evidence type="ECO:0000313" key="3">
    <source>
        <dbReference type="Proteomes" id="UP000292729"/>
    </source>
</evidence>
<organism evidence="1">
    <name type="scientific">Bifidobacterium longum subsp. longum</name>
    <dbReference type="NCBI Taxonomy" id="1679"/>
    <lineage>
        <taxon>Bacteria</taxon>
        <taxon>Bacillati</taxon>
        <taxon>Actinomycetota</taxon>
        <taxon>Actinomycetes</taxon>
        <taxon>Bifidobacteriales</taxon>
        <taxon>Bifidobacteriaceae</taxon>
        <taxon>Bifidobacterium</taxon>
    </lineage>
</organism>
<protein>
    <submittedName>
        <fullName evidence="1">Chaperon for lacto-N-biosidase</fullName>
    </submittedName>
</protein>
<evidence type="ECO:0000313" key="2">
    <source>
        <dbReference type="EMBL" id="TCF69213.1"/>
    </source>
</evidence>
<reference evidence="2 3" key="2">
    <citation type="journal article" date="2018" name="Sci. Rep.">
        <title>Genomic diversity and distribution of Bifidobacterium longum subsp. longum across the human lifespan.</title>
        <authorList>
            <person name="Odamaki T."/>
            <person name="Bottacini F."/>
            <person name="Kato K."/>
            <person name="Mitsuyama E."/>
            <person name="Yoshida K."/>
            <person name="Horigome A."/>
            <person name="Xiao J.Z."/>
            <person name="van Sinderen D."/>
        </authorList>
    </citation>
    <scope>NUCLEOTIDE SEQUENCE [LARGE SCALE GENOMIC DNA]</scope>
    <source>
        <strain evidence="2 3">MCC10119</strain>
    </source>
</reference>
<dbReference type="EMBL" id="BK008766">
    <property type="protein sequence ID" value="DAA64543.1"/>
    <property type="molecule type" value="Genomic_DNA"/>
</dbReference>
<dbReference type="SMR" id="A0A024QYT0"/>
<accession>A0A024QYT0</accession>
<name>A0A024QYT0_BIFLL</name>
<gene>
    <name evidence="1" type="primary">lnbY</name>
    <name evidence="1" type="ORF">BLLJ_1506</name>
    <name evidence="2" type="ORF">MCC10119_1522</name>
</gene>
<dbReference type="GeneID" id="69578723"/>
<reference evidence="2" key="3">
    <citation type="submission" date="2019-02" db="EMBL/GenBank/DDBJ databases">
        <authorList>
            <person name="Odamaki T."/>
        </authorList>
    </citation>
    <scope>NUCLEOTIDE SEQUENCE</scope>
    <source>
        <strain evidence="2">MCC10119</strain>
    </source>
</reference>
<reference evidence="1" key="1">
    <citation type="journal article" date="2013" name="J. Biol. Chem.">
        <title>Lacto-N-biosidase encoded by a novel gene of Bifidobacterium longum subspecies longum shows unique substrate specificity and requires a designated chaperone for its active expression.</title>
        <authorList>
            <person name="Sakurama H."/>
            <person name="Kiyohara M."/>
            <person name="Wada J."/>
            <person name="Honda Y."/>
            <person name="Yamaguchi M."/>
            <person name="Fukiya S."/>
            <person name="Yokota A."/>
            <person name="Ashida H."/>
            <person name="Kumagai H."/>
            <person name="Kitaoka M."/>
            <person name="Yamamoto K."/>
            <person name="Katayama T."/>
        </authorList>
    </citation>
    <scope>NUCLEOTIDE SEQUENCE</scope>
    <source>
        <strain evidence="1">JCM 1217</strain>
    </source>
</reference>
<dbReference type="AlphaFoldDB" id="A0A024QYT0"/>
<dbReference type="Proteomes" id="UP000292729">
    <property type="component" value="Unassembled WGS sequence"/>
</dbReference>
<dbReference type="EMBL" id="SHTI01000026">
    <property type="protein sequence ID" value="TCF69213.1"/>
    <property type="molecule type" value="Genomic_DNA"/>
</dbReference>
<evidence type="ECO:0000313" key="1">
    <source>
        <dbReference type="EMBL" id="DAA64543.1"/>
    </source>
</evidence>
<proteinExistence type="predicted"/>